<feature type="compositionally biased region" description="Polar residues" evidence="13">
    <location>
        <begin position="95"/>
        <end position="109"/>
    </location>
</feature>
<dbReference type="SMART" id="SM00355">
    <property type="entry name" value="ZnF_C2H2"/>
    <property type="match status" value="11"/>
</dbReference>
<dbReference type="FunFam" id="3.30.160.60:FF:003046">
    <property type="entry name" value="Zinc finger protein 715"/>
    <property type="match status" value="1"/>
</dbReference>
<keyword evidence="9" id="KW-0238">DNA-binding</keyword>
<keyword evidence="11" id="KW-0539">Nucleus</keyword>
<feature type="domain" description="C2H2-type" evidence="14">
    <location>
        <begin position="614"/>
        <end position="641"/>
    </location>
</feature>
<dbReference type="InterPro" id="IPR001909">
    <property type="entry name" value="KRAB"/>
</dbReference>
<feature type="domain" description="C2H2-type" evidence="14">
    <location>
        <begin position="390"/>
        <end position="417"/>
    </location>
</feature>
<dbReference type="SMART" id="SM00349">
    <property type="entry name" value="KRAB"/>
    <property type="match status" value="1"/>
</dbReference>
<evidence type="ECO:0000256" key="5">
    <source>
        <dbReference type="ARBA" id="ARBA00022737"/>
    </source>
</evidence>
<dbReference type="PROSITE" id="PS50157">
    <property type="entry name" value="ZINC_FINGER_C2H2_2"/>
    <property type="match status" value="11"/>
</dbReference>
<dbReference type="AlphaFoldDB" id="G3IH07"/>
<feature type="domain" description="C2H2-type" evidence="14">
    <location>
        <begin position="586"/>
        <end position="613"/>
    </location>
</feature>
<dbReference type="PANTHER" id="PTHR24393">
    <property type="entry name" value="ZINC FINGER PROTEIN"/>
    <property type="match status" value="1"/>
</dbReference>
<feature type="domain" description="C2H2-type" evidence="14">
    <location>
        <begin position="530"/>
        <end position="557"/>
    </location>
</feature>
<comment type="subcellular location">
    <subcellularLocation>
        <location evidence="2">Nucleus</location>
    </subcellularLocation>
</comment>
<dbReference type="GO" id="GO:0008270">
    <property type="term" value="F:zinc ion binding"/>
    <property type="evidence" value="ECO:0007669"/>
    <property type="project" value="UniProtKB-KW"/>
</dbReference>
<sequence length="928" mass="104174">MAADTNFQQKIQPMGAEEQHGSCERWMSFEDVTVTFSQEEWQQLDSAQRRLYQDVMLEIYSHLLAVGYPIPSPGVIFRIERGKEAQAGKAEFPGQQCQEKSGIDTSPQKVSEKASVHSDVASEVKRDGSWCSALQELWQDADIAKREKQNHILPLPPGTFLKKTLSTNSGHEYQKPGKTIPLGPYLISTQENLPRYCLLPKSLELNLGANGQNESCVTEQLINIVASSQLLIQGSCNANCVVTHGEESCRSTGNGEVVSHKQHENHSQEKADQGSQCGEVLYAISLQKPEITLSLDRPIVSYNGGKAFLYMSDSSSYPFQLKVDHLVQTGGDPYKCSSCEKSFFTEAALQEHEQIHTEEKPYVCTLCGKACRDRSTFYEHELLHKNHTPFICDKCGKAFLRKSELTSHKQSHNGEKPYKCNDCGKSFKFPSQLKVHHQSHTGEKPYECRECGKSFSKTAKLKVHQRIHTGEKPYVCSQCGKAFNQKSILDRHEKLHPGEKPYKCSDCGKSFNYPSQLKVHCHSHTGEKPYKCHECGKSFNFPCELKVHYQNHTGEKPYKCSECWKLFSKMSQLKAHYRVHTGERPYKCSHCGKAFSTKEQVQEHERIHTGEKPFVCTECGKAFSSRSSFRKHQLIHTKEKPFVSQKCETGLQESTLTPHQQLHIVVDMETSLGLTPPGQTLCLLQSPELCNACTQDVLIRKPPVFGDSSLTAPILSPSKFLTLPLAPSLEQTENNNMDEMTAEPLLPMKAYECIKENQDASLLPLAHPDMQQPLNYTDDGSRRRELASDNSTLGSTNLGLEEPGTLWSVMVSSIDFEDMTTLVSDIQLPQLLNSLTDLVQYEDPPTTQSKDFRVFRRDQVQENSSSSIFTYKEVHKNDQKASDLLHGVPQARIQCQVLSEGEEALGNARASEGAIDNMAKHLDGTAQK</sequence>
<evidence type="ECO:0000256" key="2">
    <source>
        <dbReference type="ARBA" id="ARBA00004123"/>
    </source>
</evidence>
<comment type="function">
    <text evidence="1">May be involved in transcriptional regulation.</text>
</comment>
<dbReference type="Gene3D" id="3.30.160.60">
    <property type="entry name" value="Classic Zinc Finger"/>
    <property type="match status" value="11"/>
</dbReference>
<evidence type="ECO:0000256" key="9">
    <source>
        <dbReference type="ARBA" id="ARBA00023125"/>
    </source>
</evidence>
<keyword evidence="6 12" id="KW-0863">Zinc-finger</keyword>
<dbReference type="FunFam" id="3.30.160.60:FF:002604">
    <property type="entry name" value="Zinc finger protein 715"/>
    <property type="match status" value="1"/>
</dbReference>
<evidence type="ECO:0000256" key="12">
    <source>
        <dbReference type="PROSITE-ProRule" id="PRU00042"/>
    </source>
</evidence>
<dbReference type="SUPFAM" id="SSF109640">
    <property type="entry name" value="KRAB domain (Kruppel-associated box)"/>
    <property type="match status" value="1"/>
</dbReference>
<dbReference type="GO" id="GO:0001228">
    <property type="term" value="F:DNA-binding transcription activator activity, RNA polymerase II-specific"/>
    <property type="evidence" value="ECO:0007669"/>
    <property type="project" value="TreeGrafter"/>
</dbReference>
<dbReference type="Proteomes" id="UP000001075">
    <property type="component" value="Unassembled WGS sequence"/>
</dbReference>
<dbReference type="CDD" id="cd07765">
    <property type="entry name" value="KRAB_A-box"/>
    <property type="match status" value="1"/>
</dbReference>
<feature type="domain" description="C2H2-type" evidence="14">
    <location>
        <begin position="558"/>
        <end position="585"/>
    </location>
</feature>
<keyword evidence="4" id="KW-0479">Metal-binding</keyword>
<dbReference type="FunFam" id="3.30.160.60:FF:000446">
    <property type="entry name" value="Zinc finger protein"/>
    <property type="match status" value="1"/>
</dbReference>
<comment type="similarity">
    <text evidence="3">Belongs to the krueppel C2H2-type zinc-finger protein family.</text>
</comment>
<evidence type="ECO:0000259" key="14">
    <source>
        <dbReference type="PROSITE" id="PS50157"/>
    </source>
</evidence>
<evidence type="ECO:0000256" key="10">
    <source>
        <dbReference type="ARBA" id="ARBA00023163"/>
    </source>
</evidence>
<dbReference type="FunFam" id="3.30.160.60:FF:002343">
    <property type="entry name" value="Zinc finger protein 33A"/>
    <property type="match status" value="1"/>
</dbReference>
<organism evidence="16 17">
    <name type="scientific">Cricetulus griseus</name>
    <name type="common">Chinese hamster</name>
    <name type="synonym">Cricetulus barabensis griseus</name>
    <dbReference type="NCBI Taxonomy" id="10029"/>
    <lineage>
        <taxon>Eukaryota</taxon>
        <taxon>Metazoa</taxon>
        <taxon>Chordata</taxon>
        <taxon>Craniata</taxon>
        <taxon>Vertebrata</taxon>
        <taxon>Euteleostomi</taxon>
        <taxon>Mammalia</taxon>
        <taxon>Eutheria</taxon>
        <taxon>Euarchontoglires</taxon>
        <taxon>Glires</taxon>
        <taxon>Rodentia</taxon>
        <taxon>Myomorpha</taxon>
        <taxon>Muroidea</taxon>
        <taxon>Cricetidae</taxon>
        <taxon>Cricetinae</taxon>
        <taxon>Cricetulus</taxon>
    </lineage>
</organism>
<keyword evidence="10" id="KW-0804">Transcription</keyword>
<dbReference type="PROSITE" id="PS50805">
    <property type="entry name" value="KRAB"/>
    <property type="match status" value="1"/>
</dbReference>
<evidence type="ECO:0000256" key="7">
    <source>
        <dbReference type="ARBA" id="ARBA00022833"/>
    </source>
</evidence>
<dbReference type="InterPro" id="IPR036051">
    <property type="entry name" value="KRAB_dom_sf"/>
</dbReference>
<feature type="domain" description="C2H2-type" evidence="14">
    <location>
        <begin position="334"/>
        <end position="361"/>
    </location>
</feature>
<keyword evidence="5" id="KW-0677">Repeat</keyword>
<dbReference type="Pfam" id="PF01352">
    <property type="entry name" value="KRAB"/>
    <property type="match status" value="1"/>
</dbReference>
<evidence type="ECO:0000313" key="16">
    <source>
        <dbReference type="EMBL" id="EGW12542.1"/>
    </source>
</evidence>
<dbReference type="STRING" id="10029.G3IH07"/>
<dbReference type="eggNOG" id="KOG1721">
    <property type="taxonomic scope" value="Eukaryota"/>
</dbReference>
<dbReference type="FunFam" id="3.30.160.60:FF:000017">
    <property type="entry name" value="zinc finger protein 62 homolog"/>
    <property type="match status" value="1"/>
</dbReference>
<accession>G3IH07</accession>
<protein>
    <submittedName>
        <fullName evidence="16">Zinc finger protein 175</fullName>
    </submittedName>
</protein>
<dbReference type="PaxDb" id="10029-XP_007623460.1"/>
<feature type="domain" description="C2H2-type" evidence="14">
    <location>
        <begin position="474"/>
        <end position="501"/>
    </location>
</feature>
<dbReference type="SUPFAM" id="SSF57667">
    <property type="entry name" value="beta-beta-alpha zinc fingers"/>
    <property type="match status" value="6"/>
</dbReference>
<evidence type="ECO:0000256" key="4">
    <source>
        <dbReference type="ARBA" id="ARBA00022723"/>
    </source>
</evidence>
<name>G3IH07_CRIGR</name>
<evidence type="ECO:0000313" key="17">
    <source>
        <dbReference type="Proteomes" id="UP000001075"/>
    </source>
</evidence>
<dbReference type="InterPro" id="IPR036236">
    <property type="entry name" value="Znf_C2H2_sf"/>
</dbReference>
<dbReference type="FunFam" id="3.30.160.60:FF:000060">
    <property type="entry name" value="zinc finger protein 436"/>
    <property type="match status" value="1"/>
</dbReference>
<feature type="region of interest" description="Disordered" evidence="13">
    <location>
        <begin position="253"/>
        <end position="272"/>
    </location>
</feature>
<dbReference type="PANTHER" id="PTHR24393:SF151">
    <property type="entry name" value="C2H2-TYPE DOMAIN-CONTAINING PROTEIN"/>
    <property type="match status" value="1"/>
</dbReference>
<feature type="domain" description="C2H2-type" evidence="14">
    <location>
        <begin position="418"/>
        <end position="445"/>
    </location>
</feature>
<evidence type="ECO:0000256" key="8">
    <source>
        <dbReference type="ARBA" id="ARBA00023015"/>
    </source>
</evidence>
<keyword evidence="7" id="KW-0862">Zinc</keyword>
<dbReference type="InterPro" id="IPR013087">
    <property type="entry name" value="Znf_C2H2_type"/>
</dbReference>
<dbReference type="FunFam" id="3.30.160.60:FF:002254">
    <property type="entry name" value="Zinc finger protein 540"/>
    <property type="match status" value="1"/>
</dbReference>
<evidence type="ECO:0000259" key="15">
    <source>
        <dbReference type="PROSITE" id="PS50805"/>
    </source>
</evidence>
<dbReference type="FunFam" id="3.30.160.60:FF:002867">
    <property type="entry name" value="Zinc finger protein 715"/>
    <property type="match status" value="2"/>
</dbReference>
<dbReference type="InterPro" id="IPR027898">
    <property type="entry name" value="DUF4629"/>
</dbReference>
<feature type="compositionally biased region" description="Polar residues" evidence="13">
    <location>
        <begin position="788"/>
        <end position="797"/>
    </location>
</feature>
<dbReference type="Gene3D" id="6.10.140.140">
    <property type="match status" value="1"/>
</dbReference>
<keyword evidence="8" id="KW-0805">Transcription regulation</keyword>
<dbReference type="InParanoid" id="G3IH07"/>
<evidence type="ECO:0000256" key="1">
    <source>
        <dbReference type="ARBA" id="ARBA00003767"/>
    </source>
</evidence>
<evidence type="ECO:0000256" key="3">
    <source>
        <dbReference type="ARBA" id="ARBA00006991"/>
    </source>
</evidence>
<dbReference type="Pfam" id="PF00096">
    <property type="entry name" value="zf-C2H2"/>
    <property type="match status" value="10"/>
</dbReference>
<dbReference type="GO" id="GO:0000978">
    <property type="term" value="F:RNA polymerase II cis-regulatory region sequence-specific DNA binding"/>
    <property type="evidence" value="ECO:0007669"/>
    <property type="project" value="TreeGrafter"/>
</dbReference>
<feature type="region of interest" description="Disordered" evidence="13">
    <location>
        <begin position="773"/>
        <end position="797"/>
    </location>
</feature>
<evidence type="ECO:0000256" key="6">
    <source>
        <dbReference type="ARBA" id="ARBA00022771"/>
    </source>
</evidence>
<gene>
    <name evidence="16" type="ORF">I79_023085</name>
</gene>
<proteinExistence type="inferred from homology"/>
<dbReference type="PROSITE" id="PS00028">
    <property type="entry name" value="ZINC_FINGER_C2H2_1"/>
    <property type="match status" value="11"/>
</dbReference>
<feature type="domain" description="C2H2-type" evidence="14">
    <location>
        <begin position="362"/>
        <end position="389"/>
    </location>
</feature>
<dbReference type="FunFam" id="3.30.160.60:FF:002990">
    <property type="entry name" value="Zinc finger protein 578"/>
    <property type="match status" value="2"/>
</dbReference>
<reference evidence="17" key="1">
    <citation type="journal article" date="2011" name="Nat. Biotechnol.">
        <title>The genomic sequence of the Chinese hamster ovary (CHO)-K1 cell line.</title>
        <authorList>
            <person name="Xu X."/>
            <person name="Nagarajan H."/>
            <person name="Lewis N.E."/>
            <person name="Pan S."/>
            <person name="Cai Z."/>
            <person name="Liu X."/>
            <person name="Chen W."/>
            <person name="Xie M."/>
            <person name="Wang W."/>
            <person name="Hammond S."/>
            <person name="Andersen M.R."/>
            <person name="Neff N."/>
            <person name="Passarelli B."/>
            <person name="Koh W."/>
            <person name="Fan H.C."/>
            <person name="Wang J."/>
            <person name="Gui Y."/>
            <person name="Lee K.H."/>
            <person name="Betenbaugh M.J."/>
            <person name="Quake S.R."/>
            <person name="Famili I."/>
            <person name="Palsson B.O."/>
            <person name="Wang J."/>
        </authorList>
    </citation>
    <scope>NUCLEOTIDE SEQUENCE [LARGE SCALE GENOMIC DNA]</scope>
    <source>
        <strain evidence="17">CHO K1 cell line</strain>
    </source>
</reference>
<dbReference type="EMBL" id="JH002680">
    <property type="protein sequence ID" value="EGW12542.1"/>
    <property type="molecule type" value="Genomic_DNA"/>
</dbReference>
<evidence type="ECO:0000256" key="13">
    <source>
        <dbReference type="SAM" id="MobiDB-lite"/>
    </source>
</evidence>
<evidence type="ECO:0000256" key="11">
    <source>
        <dbReference type="ARBA" id="ARBA00023242"/>
    </source>
</evidence>
<feature type="compositionally biased region" description="Basic and acidic residues" evidence="13">
    <location>
        <begin position="258"/>
        <end position="272"/>
    </location>
</feature>
<feature type="region of interest" description="Disordered" evidence="13">
    <location>
        <begin position="90"/>
        <end position="117"/>
    </location>
</feature>
<dbReference type="Pfam" id="PF15442">
    <property type="entry name" value="DUF4629"/>
    <property type="match status" value="1"/>
</dbReference>
<dbReference type="GO" id="GO:0005634">
    <property type="term" value="C:nucleus"/>
    <property type="evidence" value="ECO:0007669"/>
    <property type="project" value="UniProtKB-SubCell"/>
</dbReference>
<feature type="domain" description="C2H2-type" evidence="14">
    <location>
        <begin position="502"/>
        <end position="529"/>
    </location>
</feature>
<feature type="domain" description="KRAB" evidence="15">
    <location>
        <begin position="27"/>
        <end position="98"/>
    </location>
</feature>
<feature type="domain" description="C2H2-type" evidence="14">
    <location>
        <begin position="446"/>
        <end position="473"/>
    </location>
</feature>